<evidence type="ECO:0000256" key="1">
    <source>
        <dbReference type="SAM" id="Phobius"/>
    </source>
</evidence>
<dbReference type="InterPro" id="IPR003474">
    <property type="entry name" value="Glcn_transporter"/>
</dbReference>
<accession>A0A379FLQ9</accession>
<dbReference type="EMBL" id="UGTZ01000001">
    <property type="protein sequence ID" value="SUC29725.1"/>
    <property type="molecule type" value="Genomic_DNA"/>
</dbReference>
<reference evidence="2 3" key="1">
    <citation type="submission" date="2018-06" db="EMBL/GenBank/DDBJ databases">
        <authorList>
            <consortium name="Pathogen Informatics"/>
            <person name="Doyle S."/>
        </authorList>
    </citation>
    <scope>NUCLEOTIDE SEQUENCE [LARGE SCALE GENOMIC DNA]</scope>
    <source>
        <strain evidence="2 3">NCTC11801</strain>
    </source>
</reference>
<dbReference type="GO" id="GO:0005886">
    <property type="term" value="C:plasma membrane"/>
    <property type="evidence" value="ECO:0007669"/>
    <property type="project" value="TreeGrafter"/>
</dbReference>
<name>A0A379FLQ9_PRORE</name>
<keyword evidence="1" id="KW-0812">Transmembrane</keyword>
<sequence length="84" mass="8409">MSYIPVIGLAVAIFVLIFLVLRTRVHALLAMLIAAAIAGVSGGLTAAETVTVITKGFGSTLGSIGIVIGLGVMMGKGAGSFRCC</sequence>
<feature type="transmembrane region" description="Helical" evidence="1">
    <location>
        <begin position="28"/>
        <end position="47"/>
    </location>
</feature>
<dbReference type="Proteomes" id="UP000254208">
    <property type="component" value="Unassembled WGS sequence"/>
</dbReference>
<keyword evidence="1" id="KW-0472">Membrane</keyword>
<keyword evidence="1" id="KW-1133">Transmembrane helix</keyword>
<evidence type="ECO:0000313" key="3">
    <source>
        <dbReference type="Proteomes" id="UP000254208"/>
    </source>
</evidence>
<gene>
    <name evidence="2" type="primary">gntU_2</name>
    <name evidence="2" type="ORF">NCTC11801_00628</name>
</gene>
<evidence type="ECO:0000313" key="2">
    <source>
        <dbReference type="EMBL" id="SUC29725.1"/>
    </source>
</evidence>
<feature type="transmembrane region" description="Helical" evidence="1">
    <location>
        <begin position="6"/>
        <end position="21"/>
    </location>
</feature>
<proteinExistence type="predicted"/>
<dbReference type="Pfam" id="PF02447">
    <property type="entry name" value="GntP_permease"/>
    <property type="match status" value="1"/>
</dbReference>
<dbReference type="PANTHER" id="PTHR30354">
    <property type="entry name" value="GNT FAMILY GLUCONATE TRANSPORTER"/>
    <property type="match status" value="1"/>
</dbReference>
<protein>
    <submittedName>
        <fullName evidence="2">Gnt-I system</fullName>
    </submittedName>
</protein>
<dbReference type="PANTHER" id="PTHR30354:SF11">
    <property type="entry name" value="PERMEASE"/>
    <property type="match status" value="1"/>
</dbReference>
<dbReference type="AlphaFoldDB" id="A0A379FLQ9"/>
<feature type="transmembrane region" description="Helical" evidence="1">
    <location>
        <begin position="53"/>
        <end position="72"/>
    </location>
</feature>
<dbReference type="GO" id="GO:0015128">
    <property type="term" value="F:gluconate transmembrane transporter activity"/>
    <property type="evidence" value="ECO:0007669"/>
    <property type="project" value="InterPro"/>
</dbReference>
<organism evidence="2 3">
    <name type="scientific">Providencia rettgeri</name>
    <dbReference type="NCBI Taxonomy" id="587"/>
    <lineage>
        <taxon>Bacteria</taxon>
        <taxon>Pseudomonadati</taxon>
        <taxon>Pseudomonadota</taxon>
        <taxon>Gammaproteobacteria</taxon>
        <taxon>Enterobacterales</taxon>
        <taxon>Morganellaceae</taxon>
        <taxon>Providencia</taxon>
    </lineage>
</organism>